<protein>
    <submittedName>
        <fullName evidence="1">RHM1 protein</fullName>
    </submittedName>
</protein>
<name>A0A812RZA9_9DINO</name>
<organism evidence="1 2">
    <name type="scientific">Symbiodinium natans</name>
    <dbReference type="NCBI Taxonomy" id="878477"/>
    <lineage>
        <taxon>Eukaryota</taxon>
        <taxon>Sar</taxon>
        <taxon>Alveolata</taxon>
        <taxon>Dinophyceae</taxon>
        <taxon>Suessiales</taxon>
        <taxon>Symbiodiniaceae</taxon>
        <taxon>Symbiodinium</taxon>
    </lineage>
</organism>
<dbReference type="Proteomes" id="UP000604046">
    <property type="component" value="Unassembled WGS sequence"/>
</dbReference>
<keyword evidence="2" id="KW-1185">Reference proteome</keyword>
<dbReference type="AlphaFoldDB" id="A0A812RZA9"/>
<sequence length="275" mass="30725">MSMKPQLGNDTDSTQHEDDWFNANAAKKDIQHFVKSFRGKRTLDLLDLFGASGSVSAIFKNKGQKNCAVYDLKINGATDDICAEEGFYNLLTLACRMKSGGLVMGGPPCSLFVFMSSSIHRRSLDNPWGNTKYASVRLANRIVSNMAVVLDVLMQRDVHIVIEQPSGSAMFRLPPLAAVVAKPGWARVFTYMGAFEHDMLKPTILMGTLPTLHRMKRRRPDPQKFRKIKSTFYVNGKVGKKKTLTGRKALQGSAAYTKCFCRDLHKTWVEAVEGR</sequence>
<accession>A0A812RZA9</accession>
<proteinExistence type="predicted"/>
<comment type="caution">
    <text evidence="1">The sequence shown here is derived from an EMBL/GenBank/DDBJ whole genome shotgun (WGS) entry which is preliminary data.</text>
</comment>
<evidence type="ECO:0000313" key="2">
    <source>
        <dbReference type="Proteomes" id="UP000604046"/>
    </source>
</evidence>
<gene>
    <name evidence="1" type="primary">RHM1</name>
    <name evidence="1" type="ORF">SNAT2548_LOCUS25399</name>
</gene>
<reference evidence="1" key="1">
    <citation type="submission" date="2021-02" db="EMBL/GenBank/DDBJ databases">
        <authorList>
            <person name="Dougan E. K."/>
            <person name="Rhodes N."/>
            <person name="Thang M."/>
            <person name="Chan C."/>
        </authorList>
    </citation>
    <scope>NUCLEOTIDE SEQUENCE</scope>
</reference>
<evidence type="ECO:0000313" key="1">
    <source>
        <dbReference type="EMBL" id="CAE7458512.1"/>
    </source>
</evidence>
<dbReference type="EMBL" id="CAJNDS010002391">
    <property type="protein sequence ID" value="CAE7458512.1"/>
    <property type="molecule type" value="Genomic_DNA"/>
</dbReference>